<comment type="similarity">
    <text evidence="2">Belongs to the AlaDH/PNT family.</text>
</comment>
<evidence type="ECO:0000256" key="11">
    <source>
        <dbReference type="ARBA" id="ARBA00047860"/>
    </source>
</evidence>
<dbReference type="Gene3D" id="3.40.50.720">
    <property type="entry name" value="NAD(P)-binding Rossmann-like Domain"/>
    <property type="match status" value="2"/>
</dbReference>
<evidence type="ECO:0000256" key="13">
    <source>
        <dbReference type="PIRSR" id="PIRSR018250-3"/>
    </source>
</evidence>
<evidence type="ECO:0000256" key="1">
    <source>
        <dbReference type="ARBA" id="ARBA00004884"/>
    </source>
</evidence>
<reference evidence="16 17" key="1">
    <citation type="submission" date="2019-07" db="EMBL/GenBank/DDBJ databases">
        <title>Thalassofilum flectens gen. nov., sp. nov., a novel moderate thermophilic anaerobe from a shallow sea hot spring in Kunashir Island (Russia), representing a new family in the order Bacteroidales, and proposal of Thalassofilacea fam. nov.</title>
        <authorList>
            <person name="Kochetkova T.V."/>
            <person name="Podosokorskaya O.A."/>
            <person name="Novikov A."/>
            <person name="Elcheninov A.G."/>
            <person name="Toshchakov S.V."/>
            <person name="Kublanov I.V."/>
        </authorList>
    </citation>
    <scope>NUCLEOTIDE SEQUENCE [LARGE SCALE GENOMIC DNA]</scope>
    <source>
        <strain evidence="16 17">38-H</strain>
    </source>
</reference>
<keyword evidence="17" id="KW-1185">Reference proteome</keyword>
<evidence type="ECO:0000256" key="9">
    <source>
        <dbReference type="ARBA" id="ARBA00023157"/>
    </source>
</evidence>
<dbReference type="Pfam" id="PF05222">
    <property type="entry name" value="AlaDh_PNT_N"/>
    <property type="match status" value="1"/>
</dbReference>
<evidence type="ECO:0000256" key="4">
    <source>
        <dbReference type="ARBA" id="ARBA00012847"/>
    </source>
</evidence>
<organism evidence="16 17">
    <name type="scientific">Tenuifilum thalassicum</name>
    <dbReference type="NCBI Taxonomy" id="2590900"/>
    <lineage>
        <taxon>Bacteria</taxon>
        <taxon>Pseudomonadati</taxon>
        <taxon>Bacteroidota</taxon>
        <taxon>Bacteroidia</taxon>
        <taxon>Bacteroidales</taxon>
        <taxon>Tenuifilaceae</taxon>
        <taxon>Tenuifilum</taxon>
    </lineage>
</organism>
<comment type="subunit">
    <text evidence="3">Monomer.</text>
</comment>
<dbReference type="GO" id="GO:0004754">
    <property type="term" value="F:saccharopine dehydrogenase (NAD+, L-lysine-forming) activity"/>
    <property type="evidence" value="ECO:0007669"/>
    <property type="project" value="UniProtKB-EC"/>
</dbReference>
<dbReference type="InterPro" id="IPR027281">
    <property type="entry name" value="Lys1"/>
</dbReference>
<proteinExistence type="inferred from homology"/>
<accession>A0A7D3XLU9</accession>
<dbReference type="EC" id="1.5.1.7" evidence="4"/>
<dbReference type="SUPFAM" id="SSF52283">
    <property type="entry name" value="Formate/glycerate dehydrogenase catalytic domain-like"/>
    <property type="match status" value="1"/>
</dbReference>
<sequence>MPKHYKIGILKETKVPPDRRVPLAPNQAAEVMRKFENVEVVVQPSEIRCYKDAEYKNAGVPLQDDLSDCDLLIGVKETKINAILPGKTYMEFAHVAKKQPHNQNLIQAFAANKNSIIDYEYLTDQKGVRLVAFGHWAGVVGAYNALRAIYIKNKIGELPPAHALHDYNELKGVLKDIKLPGLKFVLTGGGRVAGGAIEVLEQAGIKEVSHDDFLSKDFDGPVYARLDPWHYARRKDGKPFEWDYWVSNPAEHESAFLPYAHSADVFVACHYWDYRSPHFFTIEDMKQPDFRISIIADVSCDIPGPIPSTIKASTIAEPFFDFNPVTGKEEPPFGCGQNVTVMSVDNLPGELPRDASEFFGRLLIDKVFPHLLCDDCDGVIERATILKDGKLTPRYAYLQDYLDGKE</sequence>
<evidence type="ECO:0000256" key="10">
    <source>
        <dbReference type="ARBA" id="ARBA00033228"/>
    </source>
</evidence>
<keyword evidence="6" id="KW-0028">Amino-acid biosynthesis</keyword>
<feature type="active site" description="Proton donor" evidence="12">
    <location>
        <position position="94"/>
    </location>
</feature>
<evidence type="ECO:0000313" key="17">
    <source>
        <dbReference type="Proteomes" id="UP000500961"/>
    </source>
</evidence>
<gene>
    <name evidence="16" type="ORF">FHG85_10145</name>
</gene>
<comment type="pathway">
    <text evidence="1">Amino-acid biosynthesis; L-lysine biosynthesis via AAA pathway; L-lysine from L-alpha-aminoadipate (fungal route): step 3/3.</text>
</comment>
<dbReference type="InterPro" id="IPR007886">
    <property type="entry name" value="AlaDH/PNT_N"/>
</dbReference>
<dbReference type="Proteomes" id="UP000500961">
    <property type="component" value="Chromosome"/>
</dbReference>
<dbReference type="SMART" id="SM01003">
    <property type="entry name" value="AlaDh_PNT_N"/>
    <property type="match status" value="1"/>
</dbReference>
<feature type="active site" description="Proton acceptor" evidence="12">
    <location>
        <position position="76"/>
    </location>
</feature>
<evidence type="ECO:0000256" key="8">
    <source>
        <dbReference type="ARBA" id="ARBA00023027"/>
    </source>
</evidence>
<keyword evidence="8 13" id="KW-0520">NAD</keyword>
<dbReference type="AlphaFoldDB" id="A0A7D3XLU9"/>
<dbReference type="RefSeq" id="WP_173075512.1">
    <property type="nucleotide sequence ID" value="NZ_CP041345.1"/>
</dbReference>
<evidence type="ECO:0000256" key="7">
    <source>
        <dbReference type="ARBA" id="ARBA00023002"/>
    </source>
</evidence>
<dbReference type="InterPro" id="IPR051168">
    <property type="entry name" value="AASS"/>
</dbReference>
<dbReference type="GO" id="GO:0019878">
    <property type="term" value="P:lysine biosynthetic process via aminoadipic acid"/>
    <property type="evidence" value="ECO:0007669"/>
    <property type="project" value="UniProtKB-UniPathway"/>
</dbReference>
<dbReference type="SMART" id="SM01002">
    <property type="entry name" value="AlaDh_PNT_C"/>
    <property type="match status" value="1"/>
</dbReference>
<feature type="domain" description="Alanine dehydrogenase/pyridine nucleotide transhydrogenase N-terminal" evidence="15">
    <location>
        <begin position="8"/>
        <end position="140"/>
    </location>
</feature>
<evidence type="ECO:0000256" key="12">
    <source>
        <dbReference type="PIRSR" id="PIRSR018250-1"/>
    </source>
</evidence>
<protein>
    <recommendedName>
        <fullName evidence="5">Saccharopine dehydrogenase [NAD(+), L-lysine-forming]</fullName>
        <ecNumber evidence="4">1.5.1.7</ecNumber>
    </recommendedName>
    <alternativeName>
        <fullName evidence="10">Lysine--2-oxoglutarate reductase</fullName>
    </alternativeName>
</protein>
<dbReference type="EMBL" id="CP041345">
    <property type="protein sequence ID" value="QKG80615.1"/>
    <property type="molecule type" value="Genomic_DNA"/>
</dbReference>
<dbReference type="PIRSF" id="PIRSF018250">
    <property type="entry name" value="Saccharopine_DH_Lys"/>
    <property type="match status" value="1"/>
</dbReference>
<feature type="binding site" evidence="13">
    <location>
        <begin position="190"/>
        <end position="191"/>
    </location>
    <ligand>
        <name>NAD(+)</name>
        <dbReference type="ChEBI" id="CHEBI:57540"/>
    </ligand>
</feature>
<comment type="catalytic activity">
    <reaction evidence="11">
        <text>L-saccharopine + NAD(+) + H2O = L-lysine + 2-oxoglutarate + NADH + H(+)</text>
        <dbReference type="Rhea" id="RHEA:12440"/>
        <dbReference type="ChEBI" id="CHEBI:15377"/>
        <dbReference type="ChEBI" id="CHEBI:15378"/>
        <dbReference type="ChEBI" id="CHEBI:16810"/>
        <dbReference type="ChEBI" id="CHEBI:32551"/>
        <dbReference type="ChEBI" id="CHEBI:57540"/>
        <dbReference type="ChEBI" id="CHEBI:57945"/>
        <dbReference type="ChEBI" id="CHEBI:57951"/>
        <dbReference type="EC" id="1.5.1.7"/>
    </reaction>
</comment>
<keyword evidence="7" id="KW-0560">Oxidoreductase</keyword>
<dbReference type="KEGG" id="ttz:FHG85_10145"/>
<feature type="binding site" evidence="13">
    <location>
        <position position="298"/>
    </location>
    <ligand>
        <name>NAD(+)</name>
        <dbReference type="ChEBI" id="CHEBI:57540"/>
    </ligand>
</feature>
<dbReference type="UniPathway" id="UPA00033">
    <property type="reaction ID" value="UER00034"/>
</dbReference>
<dbReference type="GO" id="GO:0005737">
    <property type="term" value="C:cytoplasm"/>
    <property type="evidence" value="ECO:0007669"/>
    <property type="project" value="TreeGrafter"/>
</dbReference>
<name>A0A7D3XLU9_9BACT</name>
<dbReference type="PANTHER" id="PTHR11133">
    <property type="entry name" value="SACCHAROPINE DEHYDROGENASE"/>
    <property type="match status" value="1"/>
</dbReference>
<evidence type="ECO:0000256" key="6">
    <source>
        <dbReference type="ARBA" id="ARBA00022605"/>
    </source>
</evidence>
<feature type="binding site" evidence="13">
    <location>
        <position position="271"/>
    </location>
    <ligand>
        <name>NAD(+)</name>
        <dbReference type="ChEBI" id="CHEBI:57540"/>
    </ligand>
</feature>
<evidence type="ECO:0000313" key="16">
    <source>
        <dbReference type="EMBL" id="QKG80615.1"/>
    </source>
</evidence>
<keyword evidence="9" id="KW-1015">Disulfide bond</keyword>
<evidence type="ECO:0000256" key="5">
    <source>
        <dbReference type="ARBA" id="ARBA00021221"/>
    </source>
</evidence>
<evidence type="ECO:0000256" key="2">
    <source>
        <dbReference type="ARBA" id="ARBA00005689"/>
    </source>
</evidence>
<dbReference type="InterPro" id="IPR007698">
    <property type="entry name" value="AlaDH/PNT_NAD(H)-bd"/>
</dbReference>
<evidence type="ECO:0000256" key="3">
    <source>
        <dbReference type="ARBA" id="ARBA00011245"/>
    </source>
</evidence>
<evidence type="ECO:0000259" key="15">
    <source>
        <dbReference type="SMART" id="SM01003"/>
    </source>
</evidence>
<evidence type="ECO:0000259" key="14">
    <source>
        <dbReference type="SMART" id="SM01002"/>
    </source>
</evidence>
<feature type="domain" description="Alanine dehydrogenase/pyridine nucleotide transhydrogenase NAD(H)-binding" evidence="14">
    <location>
        <begin position="164"/>
        <end position="343"/>
    </location>
</feature>
<dbReference type="PANTHER" id="PTHR11133:SF23">
    <property type="entry name" value="SACCHAROPINE DEHYDROGENASE [NAD(+), L-LYSINE-FORMING]"/>
    <property type="match status" value="1"/>
</dbReference>
<dbReference type="CDD" id="cd05199">
    <property type="entry name" value="SDH_like"/>
    <property type="match status" value="1"/>
</dbReference>